<sequence length="804" mass="91125">MSSTMLKNYFTSLWRHISKNKVFTFINVAGLAIGMLACMLIAQFVLHELSYDSFLEKSDRIFRIKLDRYDKGVLSTQWAAGAAGIGPDLKSNFSEVKRFARLSKQGATLANGDTYFREEDMYFASEDFFKVFSIRLIEGVDSLVLKEPFKIVLSESMAKKYFGQENPMGKTLKANGQTEYEVSGVFEDLPVNTHMKIDAMGSFVTLEKLWNDPVLSWNWDGFMTYILLEDGVDAQAFEAKLPDFVEKKMGEEMRKFNAGMVFHLQPVQDIHLDSDYIMEFKANGNRQSVYFLSVVAILILVIAWINYINLSTAKSVERAREVGIRKVMGGYQSQLVQQFLTESLFLNLMAVLFAAGFAILLTPWFSGLTGRELGYQLFLQPVFWLVLLVLIVLGAVMSGIYPAFVLSSFRPVEVLKGKFKNTDQGLLLRKGMVIAQFIASITLMVGTFTVFLQLRYMQNQDLGVDIEQTLVLRSPSVTDSTYKQKYQVFKQRIADYTEVLSVTASTAVPGTQPNWNAGGIRRLSQGEDEQNQYRVIMTDGSFNESFGLEMVTGRDFSDEVSNEWKNVLLNESASRLMGFSSPEEAINDRIFFWGDTFNIVGVMKDYHQESLKKSYDALIFRYNDAPNGFYSVKVQTSQIRELMATLEEDWKEVFPGNPFEYFFLDEHYNQQYEADQQFGTIFGIFSALAIFIASLGLFGLSSLTAIQRTKEIGIRKVLGASLFGLLRLISKDFIILVAIAILLSIPLSVWIMNSWLQDFAARITLSWWVFAVPSLLVIIITILTVSVHTIKVALINPVRSLSYE</sequence>
<keyword evidence="5 6" id="KW-0472">Membrane</keyword>
<comment type="subcellular location">
    <subcellularLocation>
        <location evidence="1">Cell membrane</location>
        <topology evidence="1">Multi-pass membrane protein</topology>
    </subcellularLocation>
</comment>
<evidence type="ECO:0000256" key="3">
    <source>
        <dbReference type="ARBA" id="ARBA00022692"/>
    </source>
</evidence>
<feature type="transmembrane region" description="Helical" evidence="6">
    <location>
        <begin position="681"/>
        <end position="706"/>
    </location>
</feature>
<keyword evidence="10" id="KW-1185">Reference proteome</keyword>
<feature type="domain" description="MacB-like periplasmic core" evidence="8">
    <location>
        <begin position="438"/>
        <end position="610"/>
    </location>
</feature>
<dbReference type="EMBL" id="QKTX01000009">
    <property type="protein sequence ID" value="PZV82276.1"/>
    <property type="molecule type" value="Genomic_DNA"/>
</dbReference>
<feature type="transmembrane region" description="Helical" evidence="6">
    <location>
        <begin position="382"/>
        <end position="406"/>
    </location>
</feature>
<dbReference type="GO" id="GO:0005886">
    <property type="term" value="C:plasma membrane"/>
    <property type="evidence" value="ECO:0007669"/>
    <property type="project" value="UniProtKB-SubCell"/>
</dbReference>
<evidence type="ECO:0000256" key="5">
    <source>
        <dbReference type="ARBA" id="ARBA00023136"/>
    </source>
</evidence>
<dbReference type="Pfam" id="PF02687">
    <property type="entry name" value="FtsX"/>
    <property type="match status" value="2"/>
</dbReference>
<feature type="transmembrane region" description="Helical" evidence="6">
    <location>
        <begin position="289"/>
        <end position="310"/>
    </location>
</feature>
<feature type="transmembrane region" description="Helical" evidence="6">
    <location>
        <begin position="733"/>
        <end position="753"/>
    </location>
</feature>
<dbReference type="GO" id="GO:0022857">
    <property type="term" value="F:transmembrane transporter activity"/>
    <property type="evidence" value="ECO:0007669"/>
    <property type="project" value="TreeGrafter"/>
</dbReference>
<gene>
    <name evidence="9" type="ORF">CLV31_109137</name>
</gene>
<name>A0A326RQF9_9BACT</name>
<organism evidence="9 10">
    <name type="scientific">Algoriphagus aquaeductus</name>
    <dbReference type="NCBI Taxonomy" id="475299"/>
    <lineage>
        <taxon>Bacteria</taxon>
        <taxon>Pseudomonadati</taxon>
        <taxon>Bacteroidota</taxon>
        <taxon>Cytophagia</taxon>
        <taxon>Cytophagales</taxon>
        <taxon>Cyclobacteriaceae</taxon>
        <taxon>Algoriphagus</taxon>
    </lineage>
</organism>
<feature type="domain" description="ABC3 transporter permease C-terminal" evidence="7">
    <location>
        <begin position="684"/>
        <end position="795"/>
    </location>
</feature>
<keyword evidence="2" id="KW-1003">Cell membrane</keyword>
<evidence type="ECO:0000313" key="10">
    <source>
        <dbReference type="Proteomes" id="UP000248917"/>
    </source>
</evidence>
<feature type="transmembrane region" description="Helical" evidence="6">
    <location>
        <begin position="21"/>
        <end position="46"/>
    </location>
</feature>
<evidence type="ECO:0000313" key="9">
    <source>
        <dbReference type="EMBL" id="PZV82276.1"/>
    </source>
</evidence>
<dbReference type="Pfam" id="PF12704">
    <property type="entry name" value="MacB_PCD"/>
    <property type="match status" value="2"/>
</dbReference>
<evidence type="ECO:0000259" key="8">
    <source>
        <dbReference type="Pfam" id="PF12704"/>
    </source>
</evidence>
<accession>A0A326RQF9</accession>
<dbReference type="AlphaFoldDB" id="A0A326RQF9"/>
<proteinExistence type="predicted"/>
<feature type="transmembrane region" description="Helical" evidence="6">
    <location>
        <begin position="765"/>
        <end position="790"/>
    </location>
</feature>
<comment type="caution">
    <text evidence="9">The sequence shown here is derived from an EMBL/GenBank/DDBJ whole genome shotgun (WGS) entry which is preliminary data.</text>
</comment>
<keyword evidence="4 6" id="KW-1133">Transmembrane helix</keyword>
<feature type="domain" description="ABC3 transporter permease C-terminal" evidence="7">
    <location>
        <begin position="294"/>
        <end position="408"/>
    </location>
</feature>
<evidence type="ECO:0000259" key="7">
    <source>
        <dbReference type="Pfam" id="PF02687"/>
    </source>
</evidence>
<evidence type="ECO:0000256" key="4">
    <source>
        <dbReference type="ARBA" id="ARBA00022989"/>
    </source>
</evidence>
<keyword evidence="3 6" id="KW-0812">Transmembrane</keyword>
<dbReference type="InterPro" id="IPR050250">
    <property type="entry name" value="Macrolide_Exporter_MacB"/>
</dbReference>
<protein>
    <submittedName>
        <fullName evidence="9">Putative ABC transport system permease protein</fullName>
    </submittedName>
</protein>
<feature type="transmembrane region" description="Helical" evidence="6">
    <location>
        <begin position="344"/>
        <end position="362"/>
    </location>
</feature>
<evidence type="ECO:0000256" key="2">
    <source>
        <dbReference type="ARBA" id="ARBA00022475"/>
    </source>
</evidence>
<evidence type="ECO:0000256" key="1">
    <source>
        <dbReference type="ARBA" id="ARBA00004651"/>
    </source>
</evidence>
<reference evidence="9 10" key="1">
    <citation type="submission" date="2018-06" db="EMBL/GenBank/DDBJ databases">
        <title>Genomic Encyclopedia of Archaeal and Bacterial Type Strains, Phase II (KMG-II): from individual species to whole genera.</title>
        <authorList>
            <person name="Goeker M."/>
        </authorList>
    </citation>
    <scope>NUCLEOTIDE SEQUENCE [LARGE SCALE GENOMIC DNA]</scope>
    <source>
        <strain evidence="9 10">T4</strain>
    </source>
</reference>
<dbReference type="PANTHER" id="PTHR30572">
    <property type="entry name" value="MEMBRANE COMPONENT OF TRANSPORTER-RELATED"/>
    <property type="match status" value="1"/>
</dbReference>
<dbReference type="PANTHER" id="PTHR30572:SF18">
    <property type="entry name" value="ABC-TYPE MACROLIDE FAMILY EXPORT SYSTEM PERMEASE COMPONENT 2"/>
    <property type="match status" value="1"/>
</dbReference>
<dbReference type="InterPro" id="IPR003838">
    <property type="entry name" value="ABC3_permease_C"/>
</dbReference>
<feature type="transmembrane region" description="Helical" evidence="6">
    <location>
        <begin position="427"/>
        <end position="452"/>
    </location>
</feature>
<dbReference type="Proteomes" id="UP000248917">
    <property type="component" value="Unassembled WGS sequence"/>
</dbReference>
<feature type="domain" description="MacB-like periplasmic core" evidence="8">
    <location>
        <begin position="24"/>
        <end position="241"/>
    </location>
</feature>
<evidence type="ECO:0000256" key="6">
    <source>
        <dbReference type="SAM" id="Phobius"/>
    </source>
</evidence>
<dbReference type="InterPro" id="IPR025857">
    <property type="entry name" value="MacB_PCD"/>
</dbReference>